<keyword evidence="12" id="KW-1185">Reference proteome</keyword>
<keyword evidence="9" id="KW-0812">Transmembrane</keyword>
<evidence type="ECO:0000256" key="9">
    <source>
        <dbReference type="SAM" id="Phobius"/>
    </source>
</evidence>
<evidence type="ECO:0000256" key="4">
    <source>
        <dbReference type="ARBA" id="ARBA00022679"/>
    </source>
</evidence>
<dbReference type="Pfam" id="PF00348">
    <property type="entry name" value="polyprenyl_synt"/>
    <property type="match status" value="1"/>
</dbReference>
<dbReference type="PROSITE" id="PS00444">
    <property type="entry name" value="POLYPRENYL_SYNTHASE_2"/>
    <property type="match status" value="1"/>
</dbReference>
<keyword evidence="7" id="KW-0414">Isoprene biosynthesis</keyword>
<evidence type="ECO:0000256" key="3">
    <source>
        <dbReference type="ARBA" id="ARBA00006706"/>
    </source>
</evidence>
<dbReference type="Proteomes" id="UP001497522">
    <property type="component" value="Chromosome 3"/>
</dbReference>
<keyword evidence="9" id="KW-1133">Transmembrane helix</keyword>
<evidence type="ECO:0000256" key="6">
    <source>
        <dbReference type="ARBA" id="ARBA00022842"/>
    </source>
</evidence>
<feature type="transmembrane region" description="Helical" evidence="9">
    <location>
        <begin position="12"/>
        <end position="36"/>
    </location>
</feature>
<comment type="pathway">
    <text evidence="2">Isoprenoid biosynthesis.</text>
</comment>
<keyword evidence="9" id="KW-0472">Membrane</keyword>
<dbReference type="SFLD" id="SFLDG01017">
    <property type="entry name" value="Polyprenyl_Transferase_Like"/>
    <property type="match status" value="1"/>
</dbReference>
<keyword evidence="6" id="KW-0460">Magnesium</keyword>
<dbReference type="PANTHER" id="PTHR43281:SF1">
    <property type="entry name" value="FARNESYL DIPHOSPHATE SYNTHASE"/>
    <property type="match status" value="1"/>
</dbReference>
<name>A0ABP1BBB6_9BRYO</name>
<dbReference type="PANTHER" id="PTHR43281">
    <property type="entry name" value="FARNESYL DIPHOSPHATE SYNTHASE"/>
    <property type="match status" value="1"/>
</dbReference>
<evidence type="ECO:0000313" key="11">
    <source>
        <dbReference type="EMBL" id="CAK9872573.1"/>
    </source>
</evidence>
<evidence type="ECO:0000256" key="8">
    <source>
        <dbReference type="RuleBase" id="RU004466"/>
    </source>
</evidence>
<gene>
    <name evidence="10" type="ORF">CSSPJE1EN2_LOCUS15139</name>
    <name evidence="11" type="ORF">CSSPJE1EN2_LOCUS15143</name>
</gene>
<dbReference type="SFLD" id="SFLDS00005">
    <property type="entry name" value="Isoprenoid_Synthase_Type_I"/>
    <property type="match status" value="1"/>
</dbReference>
<sequence length="384" mass="41930">MQQMRRLRGVFVFLGDGPGVSFVFLFVLNLMVTFFFPTKFLILAWDQPRAVGSIIFTPALARVSRAKVFSKDYVVEEVEKPQEKVAEPHKFDFRAFMVAKAQAVNLALDKAVPLQYPMKLREAMRYSLLAGGKRVRPVLCLAACELLGGDEETAMPAACAMEMLHTMSLIHDDLPCMDNDDLRRGKPTNHKVYGENTAVLTGDSLLSFAFEHIARETKGVPADRVVRMIADLGKAVGSEGLVAGQIVDIASEGDSSVGIETLEYIHVHKTAVLLEASVVVGAILGGANEDEIDSLGQYARCVGLLFQVVDDILDVTKSSAELGKTAGKDLLTDKATYPKLLGLERSKVFAQNLLAKAKQQLSIFDQIKAAPLLGLADYIANRQN</sequence>
<dbReference type="PROSITE" id="PS00723">
    <property type="entry name" value="POLYPRENYL_SYNTHASE_1"/>
    <property type="match status" value="1"/>
</dbReference>
<dbReference type="InterPro" id="IPR008949">
    <property type="entry name" value="Isoprenoid_synthase_dom_sf"/>
</dbReference>
<keyword evidence="4 8" id="KW-0808">Transferase</keyword>
<dbReference type="NCBIfam" id="NF045485">
    <property type="entry name" value="FPPsyn"/>
    <property type="match status" value="1"/>
</dbReference>
<dbReference type="InterPro" id="IPR033749">
    <property type="entry name" value="Polyprenyl_synt_CS"/>
</dbReference>
<dbReference type="CDD" id="cd00685">
    <property type="entry name" value="Trans_IPPS_HT"/>
    <property type="match status" value="1"/>
</dbReference>
<dbReference type="InterPro" id="IPR000092">
    <property type="entry name" value="Polyprenyl_synt"/>
</dbReference>
<dbReference type="SUPFAM" id="SSF48576">
    <property type="entry name" value="Terpenoid synthases"/>
    <property type="match status" value="1"/>
</dbReference>
<evidence type="ECO:0000256" key="2">
    <source>
        <dbReference type="ARBA" id="ARBA00005128"/>
    </source>
</evidence>
<organism evidence="11 12">
    <name type="scientific">Sphagnum jensenii</name>
    <dbReference type="NCBI Taxonomy" id="128206"/>
    <lineage>
        <taxon>Eukaryota</taxon>
        <taxon>Viridiplantae</taxon>
        <taxon>Streptophyta</taxon>
        <taxon>Embryophyta</taxon>
        <taxon>Bryophyta</taxon>
        <taxon>Sphagnophytina</taxon>
        <taxon>Sphagnopsida</taxon>
        <taxon>Sphagnales</taxon>
        <taxon>Sphagnaceae</taxon>
        <taxon>Sphagnum</taxon>
    </lineage>
</organism>
<evidence type="ECO:0000256" key="7">
    <source>
        <dbReference type="ARBA" id="ARBA00023229"/>
    </source>
</evidence>
<comment type="cofactor">
    <cofactor evidence="1">
        <name>Mg(2+)</name>
        <dbReference type="ChEBI" id="CHEBI:18420"/>
    </cofactor>
</comment>
<evidence type="ECO:0000313" key="12">
    <source>
        <dbReference type="Proteomes" id="UP001497522"/>
    </source>
</evidence>
<evidence type="ECO:0008006" key="13">
    <source>
        <dbReference type="Google" id="ProtNLM"/>
    </source>
</evidence>
<comment type="similarity">
    <text evidence="3 8">Belongs to the FPP/GGPP synthase family.</text>
</comment>
<dbReference type="EMBL" id="OZ023704">
    <property type="protein sequence ID" value="CAK9872573.1"/>
    <property type="molecule type" value="Genomic_DNA"/>
</dbReference>
<reference evidence="11" key="1">
    <citation type="submission" date="2024-03" db="EMBL/GenBank/DDBJ databases">
        <authorList>
            <consortium name="ELIXIR-Norway"/>
            <consortium name="Elixir Norway"/>
        </authorList>
    </citation>
    <scope>NUCLEOTIDE SEQUENCE</scope>
</reference>
<keyword evidence="5" id="KW-0479">Metal-binding</keyword>
<dbReference type="EMBL" id="OZ023704">
    <property type="protein sequence ID" value="CAK9872569.1"/>
    <property type="molecule type" value="Genomic_DNA"/>
</dbReference>
<dbReference type="InterPro" id="IPR053378">
    <property type="entry name" value="Prenyl_diphosphate_synthase"/>
</dbReference>
<dbReference type="Gene3D" id="1.10.600.10">
    <property type="entry name" value="Farnesyl Diphosphate Synthase"/>
    <property type="match status" value="1"/>
</dbReference>
<evidence type="ECO:0000313" key="10">
    <source>
        <dbReference type="EMBL" id="CAK9872569.1"/>
    </source>
</evidence>
<protein>
    <recommendedName>
        <fullName evidence="13">Geranylgeranyl diphosphate synthase</fullName>
    </recommendedName>
</protein>
<accession>A0ABP1BBB6</accession>
<evidence type="ECO:0000256" key="5">
    <source>
        <dbReference type="ARBA" id="ARBA00022723"/>
    </source>
</evidence>
<evidence type="ECO:0000256" key="1">
    <source>
        <dbReference type="ARBA" id="ARBA00001946"/>
    </source>
</evidence>
<proteinExistence type="inferred from homology"/>